<feature type="transmembrane region" description="Helical" evidence="9">
    <location>
        <begin position="104"/>
        <end position="128"/>
    </location>
</feature>
<feature type="transmembrane region" description="Helical" evidence="9">
    <location>
        <begin position="148"/>
        <end position="168"/>
    </location>
</feature>
<dbReference type="PANTHER" id="PTHR35011:SF10">
    <property type="entry name" value="TRAP TRANSPORTER SMALL PERMEASE PROTEIN"/>
    <property type="match status" value="1"/>
</dbReference>
<feature type="transmembrane region" description="Helical" evidence="9">
    <location>
        <begin position="24"/>
        <end position="45"/>
    </location>
</feature>
<evidence type="ECO:0000313" key="12">
    <source>
        <dbReference type="Proteomes" id="UP000005713"/>
    </source>
</evidence>
<evidence type="ECO:0000256" key="7">
    <source>
        <dbReference type="ARBA" id="ARBA00023136"/>
    </source>
</evidence>
<feature type="domain" description="Tripartite ATP-independent periplasmic transporters DctQ component" evidence="10">
    <location>
        <begin position="39"/>
        <end position="166"/>
    </location>
</feature>
<keyword evidence="12" id="KW-1185">Reference proteome</keyword>
<dbReference type="InterPro" id="IPR007387">
    <property type="entry name" value="TRAP_DctQ"/>
</dbReference>
<keyword evidence="5 9" id="KW-0812">Transmembrane</keyword>
<dbReference type="InterPro" id="IPR055348">
    <property type="entry name" value="DctQ"/>
</dbReference>
<evidence type="ECO:0000256" key="6">
    <source>
        <dbReference type="ARBA" id="ARBA00022989"/>
    </source>
</evidence>
<keyword evidence="3" id="KW-1003">Cell membrane</keyword>
<dbReference type="PANTHER" id="PTHR35011">
    <property type="entry name" value="2,3-DIKETO-L-GULONATE TRAP TRANSPORTER SMALL PERMEASE PROTEIN YIAM"/>
    <property type="match status" value="1"/>
</dbReference>
<organism evidence="11 12">
    <name type="scientific">Sagittula stellata (strain ATCC 700073 / DSM 11524 / E-37)</name>
    <dbReference type="NCBI Taxonomy" id="388399"/>
    <lineage>
        <taxon>Bacteria</taxon>
        <taxon>Pseudomonadati</taxon>
        <taxon>Pseudomonadota</taxon>
        <taxon>Alphaproteobacteria</taxon>
        <taxon>Rhodobacterales</taxon>
        <taxon>Roseobacteraceae</taxon>
        <taxon>Sagittula</taxon>
    </lineage>
</organism>
<comment type="similarity">
    <text evidence="8 9">Belongs to the TRAP transporter small permease family.</text>
</comment>
<keyword evidence="2 9" id="KW-0813">Transport</keyword>
<reference evidence="11 12" key="1">
    <citation type="submission" date="2006-06" db="EMBL/GenBank/DDBJ databases">
        <authorList>
            <person name="Moran M.A."/>
            <person name="Ferriera S."/>
            <person name="Johnson J."/>
            <person name="Kravitz S."/>
            <person name="Beeson K."/>
            <person name="Sutton G."/>
            <person name="Rogers Y.-H."/>
            <person name="Friedman R."/>
            <person name="Frazier M."/>
            <person name="Venter J.C."/>
        </authorList>
    </citation>
    <scope>NUCLEOTIDE SEQUENCE [LARGE SCALE GENOMIC DNA]</scope>
    <source>
        <strain evidence="11 12">E-37</strain>
    </source>
</reference>
<dbReference type="AlphaFoldDB" id="A3K4G7"/>
<protein>
    <recommendedName>
        <fullName evidence="9">TRAP transporter small permease protein</fullName>
    </recommendedName>
</protein>
<comment type="subcellular location">
    <subcellularLocation>
        <location evidence="1 9">Cell inner membrane</location>
        <topology evidence="1 9">Multi-pass membrane protein</topology>
    </subcellularLocation>
</comment>
<dbReference type="Proteomes" id="UP000005713">
    <property type="component" value="Unassembled WGS sequence"/>
</dbReference>
<dbReference type="GO" id="GO:0005886">
    <property type="term" value="C:plasma membrane"/>
    <property type="evidence" value="ECO:0007669"/>
    <property type="project" value="UniProtKB-SubCell"/>
</dbReference>
<evidence type="ECO:0000256" key="9">
    <source>
        <dbReference type="RuleBase" id="RU369079"/>
    </source>
</evidence>
<name>A3K4G7_SAGS3</name>
<accession>A3K4G7</accession>
<evidence type="ECO:0000256" key="5">
    <source>
        <dbReference type="ARBA" id="ARBA00022692"/>
    </source>
</evidence>
<dbReference type="eggNOG" id="COG4665">
    <property type="taxonomic scope" value="Bacteria"/>
</dbReference>
<comment type="function">
    <text evidence="9">Part of the tripartite ATP-independent periplasmic (TRAP) transport system.</text>
</comment>
<comment type="subunit">
    <text evidence="9">The complex comprises the extracytoplasmic solute receptor protein and the two transmembrane proteins.</text>
</comment>
<dbReference type="RefSeq" id="WP_005859566.1">
    <property type="nucleotide sequence ID" value="NZ_AAYA01000007.1"/>
</dbReference>
<evidence type="ECO:0000256" key="1">
    <source>
        <dbReference type="ARBA" id="ARBA00004429"/>
    </source>
</evidence>
<dbReference type="EMBL" id="AAYA01000007">
    <property type="protein sequence ID" value="EBA07866.1"/>
    <property type="molecule type" value="Genomic_DNA"/>
</dbReference>
<keyword evidence="4 9" id="KW-0997">Cell inner membrane</keyword>
<keyword evidence="6 9" id="KW-1133">Transmembrane helix</keyword>
<dbReference type="OrthoDB" id="9797534at2"/>
<dbReference type="Pfam" id="PF04290">
    <property type="entry name" value="DctQ"/>
    <property type="match status" value="1"/>
</dbReference>
<evidence type="ECO:0000256" key="3">
    <source>
        <dbReference type="ARBA" id="ARBA00022475"/>
    </source>
</evidence>
<sequence length="180" mass="19173">MHPEADPNLAGPERPGLRRTLDRLYEAGGMLAALAILGMLVAILAQMGLRLIAVPFDATALSGYLLAAATFLGLAHTQRAGAHIRVRMLIDRLPQAARPPADRLALALFLGLALYATCWAVELVRFAWIYNEVSEGLLAIPLWVPKTALALGLALLSVSLADALFTGAPDTQDNTESHDG</sequence>
<evidence type="ECO:0000256" key="4">
    <source>
        <dbReference type="ARBA" id="ARBA00022519"/>
    </source>
</evidence>
<feature type="transmembrane region" description="Helical" evidence="9">
    <location>
        <begin position="51"/>
        <end position="75"/>
    </location>
</feature>
<dbReference type="GO" id="GO:0015740">
    <property type="term" value="P:C4-dicarboxylate transport"/>
    <property type="evidence" value="ECO:0007669"/>
    <property type="project" value="TreeGrafter"/>
</dbReference>
<evidence type="ECO:0000313" key="11">
    <source>
        <dbReference type="EMBL" id="EBA07866.1"/>
    </source>
</evidence>
<proteinExistence type="inferred from homology"/>
<comment type="caution">
    <text evidence="11">The sequence shown here is derived from an EMBL/GenBank/DDBJ whole genome shotgun (WGS) entry which is preliminary data.</text>
</comment>
<dbReference type="GO" id="GO:0022857">
    <property type="term" value="F:transmembrane transporter activity"/>
    <property type="evidence" value="ECO:0007669"/>
    <property type="project" value="UniProtKB-UniRule"/>
</dbReference>
<evidence type="ECO:0000256" key="2">
    <source>
        <dbReference type="ARBA" id="ARBA00022448"/>
    </source>
</evidence>
<keyword evidence="7 9" id="KW-0472">Membrane</keyword>
<evidence type="ECO:0000259" key="10">
    <source>
        <dbReference type="Pfam" id="PF04290"/>
    </source>
</evidence>
<gene>
    <name evidence="11" type="ORF">SSE37_01395</name>
</gene>
<evidence type="ECO:0000256" key="8">
    <source>
        <dbReference type="ARBA" id="ARBA00038436"/>
    </source>
</evidence>